<dbReference type="Proteomes" id="UP001597052">
    <property type="component" value="Unassembled WGS sequence"/>
</dbReference>
<proteinExistence type="predicted"/>
<feature type="transmembrane region" description="Helical" evidence="1">
    <location>
        <begin position="142"/>
        <end position="161"/>
    </location>
</feature>
<organism evidence="3 4">
    <name type="scientific">Halohasta litorea</name>
    <dbReference type="NCBI Taxonomy" id="869891"/>
    <lineage>
        <taxon>Archaea</taxon>
        <taxon>Methanobacteriati</taxon>
        <taxon>Methanobacteriota</taxon>
        <taxon>Stenosarchaea group</taxon>
        <taxon>Halobacteria</taxon>
        <taxon>Halobacteriales</taxon>
        <taxon>Haloferacaceae</taxon>
        <taxon>Halohasta</taxon>
    </lineage>
</organism>
<dbReference type="InterPro" id="IPR021994">
    <property type="entry name" value="DUF3592"/>
</dbReference>
<gene>
    <name evidence="3" type="ORF">ACFSBW_14570</name>
</gene>
<protein>
    <submittedName>
        <fullName evidence="3">DUF3592 domain-containing protein</fullName>
    </submittedName>
</protein>
<dbReference type="AlphaFoldDB" id="A0ABD6DC87"/>
<comment type="caution">
    <text evidence="3">The sequence shown here is derived from an EMBL/GenBank/DDBJ whole genome shotgun (WGS) entry which is preliminary data.</text>
</comment>
<keyword evidence="1" id="KW-0472">Membrane</keyword>
<name>A0ABD6DC87_9EURY</name>
<accession>A0ABD6DC87</accession>
<feature type="domain" description="DUF3592" evidence="2">
    <location>
        <begin position="46"/>
        <end position="133"/>
    </location>
</feature>
<evidence type="ECO:0000313" key="3">
    <source>
        <dbReference type="EMBL" id="MFD1643098.1"/>
    </source>
</evidence>
<feature type="transmembrane region" description="Helical" evidence="1">
    <location>
        <begin position="6"/>
        <end position="26"/>
    </location>
</feature>
<keyword evidence="1" id="KW-1133">Transmembrane helix</keyword>
<keyword evidence="1" id="KW-0812">Transmembrane</keyword>
<keyword evidence="4" id="KW-1185">Reference proteome</keyword>
<dbReference type="EMBL" id="JBHUDM010000004">
    <property type="protein sequence ID" value="MFD1643098.1"/>
    <property type="molecule type" value="Genomic_DNA"/>
</dbReference>
<evidence type="ECO:0000259" key="2">
    <source>
        <dbReference type="Pfam" id="PF12158"/>
    </source>
</evidence>
<evidence type="ECO:0000313" key="4">
    <source>
        <dbReference type="Proteomes" id="UP001597052"/>
    </source>
</evidence>
<sequence length="162" mass="17451">MAVTPETAVFGVTSALLVVAGLALSWSGARQYRHQRGAVSRAEAASGTIETVDIEQVKNGTRSAYVPAVTYEYQTPTQRLRGTRIYPGSSRYTKLFHSESAVRSVIDNYEPGASTTVYYDRANPHHSFLDPTPHRGPNLARIGFGLGLVSLGVVLLSLSGVI</sequence>
<reference evidence="3 4" key="1">
    <citation type="journal article" date="2019" name="Int. J. Syst. Evol. Microbiol.">
        <title>The Global Catalogue of Microorganisms (GCM) 10K type strain sequencing project: providing services to taxonomists for standard genome sequencing and annotation.</title>
        <authorList>
            <consortium name="The Broad Institute Genomics Platform"/>
            <consortium name="The Broad Institute Genome Sequencing Center for Infectious Disease"/>
            <person name="Wu L."/>
            <person name="Ma J."/>
        </authorList>
    </citation>
    <scope>NUCLEOTIDE SEQUENCE [LARGE SCALE GENOMIC DNA]</scope>
    <source>
        <strain evidence="3 4">CGMCC 1.10593</strain>
    </source>
</reference>
<evidence type="ECO:0000256" key="1">
    <source>
        <dbReference type="SAM" id="Phobius"/>
    </source>
</evidence>
<dbReference type="RefSeq" id="WP_256396376.1">
    <property type="nucleotide sequence ID" value="NZ_JANHDJ010000004.1"/>
</dbReference>
<dbReference type="Pfam" id="PF12158">
    <property type="entry name" value="DUF3592"/>
    <property type="match status" value="1"/>
</dbReference>